<proteinExistence type="inferred from homology"/>
<evidence type="ECO:0000256" key="13">
    <source>
        <dbReference type="ARBA" id="ARBA00022958"/>
    </source>
</evidence>
<evidence type="ECO:0000256" key="7">
    <source>
        <dbReference type="ARBA" id="ARBA00013129"/>
    </source>
</evidence>
<comment type="similarity">
    <text evidence="5">In the C-terminal section; belongs to the NnrD/CARKD family.</text>
</comment>
<dbReference type="PANTHER" id="PTHR12592:SF0">
    <property type="entry name" value="ATP-DEPENDENT (S)-NAD(P)H-HYDRATE DEHYDRATASE"/>
    <property type="match status" value="1"/>
</dbReference>
<dbReference type="HAMAP" id="MF_01966">
    <property type="entry name" value="NADHX_epimerase"/>
    <property type="match status" value="1"/>
</dbReference>
<dbReference type="RefSeq" id="WP_007624604.1">
    <property type="nucleotide sequence ID" value="NZ_BANX01000035.1"/>
</dbReference>
<dbReference type="STRING" id="1223545.GS4_35_00920"/>
<sequence length="453" mass="45450">MPIRYLTADQVRHAEHARADLLEAGILMRRAAFGVATVVAGELSASGGVYGRRVGLVVGSGDNGGDALFAGATLARRGVRCDALLLAPEKTHTDALSAYRHAGGRVVKEFSEAMDLVIDGVVGIGGHGPLRPAAAAVFADVTAPVVAVDVPSGVDADTGEVHEPAVAAAVTVTFGFPRRAHLLAAPRCGRVEIIDIGIGGAAPGIGDAGDPDDSVLGVLTDGEVASRWPIPGPTDDKYTQGVVGVIAGSATYPGAALLATGAAVAATSGMTRYVGTAADEVVSHHPEVVAVTDLADAGRVQAWTIGPGIGTDDHGEQLVREILSTDLPVLLDADALTIVARHRAWVADRAAPTLLTPHAGEFARLTGAEVGADRAGAVVGLAREVDATVLLKGRITLVADPSGRMLGNDAQASWAATAGAGDVLSGIAGALLAAGLRPLDAGAAAARVHAASA</sequence>
<evidence type="ECO:0000256" key="17">
    <source>
        <dbReference type="ARBA" id="ARBA00023268"/>
    </source>
</evidence>
<organism evidence="24 25">
    <name type="scientific">Gordonia soli NBRC 108243</name>
    <dbReference type="NCBI Taxonomy" id="1223545"/>
    <lineage>
        <taxon>Bacteria</taxon>
        <taxon>Bacillati</taxon>
        <taxon>Actinomycetota</taxon>
        <taxon>Actinomycetes</taxon>
        <taxon>Mycobacteriales</taxon>
        <taxon>Gordoniaceae</taxon>
        <taxon>Gordonia</taxon>
    </lineage>
</organism>
<evidence type="ECO:0000256" key="8">
    <source>
        <dbReference type="ARBA" id="ARBA00018591"/>
    </source>
</evidence>
<comment type="catalytic activity">
    <reaction evidence="1">
        <text>(6R)-NADHX = (6S)-NADHX</text>
        <dbReference type="Rhea" id="RHEA:32215"/>
        <dbReference type="ChEBI" id="CHEBI:64074"/>
        <dbReference type="ChEBI" id="CHEBI:64075"/>
        <dbReference type="EC" id="5.1.99.6"/>
    </reaction>
</comment>
<dbReference type="InterPro" id="IPR004443">
    <property type="entry name" value="YjeF_N_dom"/>
</dbReference>
<dbReference type="EC" id="4.2.1.136" evidence="7"/>
<evidence type="ECO:0000256" key="6">
    <source>
        <dbReference type="ARBA" id="ARBA00012228"/>
    </source>
</evidence>
<evidence type="ECO:0000256" key="20">
    <source>
        <dbReference type="ARBA" id="ARBA00048238"/>
    </source>
</evidence>
<dbReference type="PIRSF" id="PIRSF017184">
    <property type="entry name" value="Nnr"/>
    <property type="match status" value="1"/>
</dbReference>
<dbReference type="GO" id="GO:0046872">
    <property type="term" value="F:metal ion binding"/>
    <property type="evidence" value="ECO:0007669"/>
    <property type="project" value="UniProtKB-KW"/>
</dbReference>
<dbReference type="CDD" id="cd01171">
    <property type="entry name" value="YXKO-related"/>
    <property type="match status" value="1"/>
</dbReference>
<dbReference type="EMBL" id="BANX01000035">
    <property type="protein sequence ID" value="GAC70516.1"/>
    <property type="molecule type" value="Genomic_DNA"/>
</dbReference>
<evidence type="ECO:0000256" key="9">
    <source>
        <dbReference type="ARBA" id="ARBA00022723"/>
    </source>
</evidence>
<evidence type="ECO:0000313" key="24">
    <source>
        <dbReference type="EMBL" id="GAC70516.1"/>
    </source>
</evidence>
<evidence type="ECO:0000256" key="2">
    <source>
        <dbReference type="ARBA" id="ARBA00000909"/>
    </source>
</evidence>
<reference evidence="24 25" key="1">
    <citation type="submission" date="2013-01" db="EMBL/GenBank/DDBJ databases">
        <title>Whole genome shotgun sequence of Gordonia soli NBRC 108243.</title>
        <authorList>
            <person name="Isaki-Nakamura S."/>
            <person name="Hosoyama A."/>
            <person name="Tsuchikane K."/>
            <person name="Ando Y."/>
            <person name="Baba S."/>
            <person name="Ohji S."/>
            <person name="Hamada M."/>
            <person name="Tamura T."/>
            <person name="Yamazoe A."/>
            <person name="Yamazaki S."/>
            <person name="Fujita N."/>
        </authorList>
    </citation>
    <scope>NUCLEOTIDE SEQUENCE [LARGE SCALE GENOMIC DNA]</scope>
    <source>
        <strain evidence="24 25">NBRC 108243</strain>
    </source>
</reference>
<dbReference type="NCBIfam" id="TIGR00197">
    <property type="entry name" value="yjeF_nterm"/>
    <property type="match status" value="1"/>
</dbReference>
<keyword evidence="10" id="KW-0547">Nucleotide-binding</keyword>
<dbReference type="Gene3D" id="3.40.50.10260">
    <property type="entry name" value="YjeF N-terminal domain"/>
    <property type="match status" value="1"/>
</dbReference>
<dbReference type="InterPro" id="IPR030677">
    <property type="entry name" value="Nnr"/>
</dbReference>
<comment type="caution">
    <text evidence="24">The sequence shown here is derived from an EMBL/GenBank/DDBJ whole genome shotgun (WGS) entry which is preliminary data.</text>
</comment>
<dbReference type="Pfam" id="PF01256">
    <property type="entry name" value="Carb_kinase"/>
    <property type="match status" value="1"/>
</dbReference>
<comment type="cofactor">
    <cofactor evidence="3">
        <name>K(+)</name>
        <dbReference type="ChEBI" id="CHEBI:29103"/>
    </cofactor>
</comment>
<comment type="similarity">
    <text evidence="4">In the N-terminal section; belongs to the NnrE/AIBP family.</text>
</comment>
<evidence type="ECO:0000256" key="14">
    <source>
        <dbReference type="ARBA" id="ARBA00023027"/>
    </source>
</evidence>
<comment type="catalytic activity">
    <reaction evidence="21">
        <text>(6S)-NADPHX + ADP = AMP + phosphate + NADPH + H(+)</text>
        <dbReference type="Rhea" id="RHEA:32235"/>
        <dbReference type="ChEBI" id="CHEBI:15378"/>
        <dbReference type="ChEBI" id="CHEBI:43474"/>
        <dbReference type="ChEBI" id="CHEBI:57783"/>
        <dbReference type="ChEBI" id="CHEBI:64076"/>
        <dbReference type="ChEBI" id="CHEBI:456215"/>
        <dbReference type="ChEBI" id="CHEBI:456216"/>
        <dbReference type="EC" id="4.2.1.136"/>
    </reaction>
</comment>
<evidence type="ECO:0000256" key="4">
    <source>
        <dbReference type="ARBA" id="ARBA00006001"/>
    </source>
</evidence>
<dbReference type="eggNOG" id="COG0062">
    <property type="taxonomic scope" value="Bacteria"/>
</dbReference>
<dbReference type="GO" id="GO:0005524">
    <property type="term" value="F:ATP binding"/>
    <property type="evidence" value="ECO:0007669"/>
    <property type="project" value="UniProtKB-KW"/>
</dbReference>
<dbReference type="AlphaFoldDB" id="M0QQJ3"/>
<feature type="domain" description="YjeF N-terminal" evidence="23">
    <location>
        <begin position="11"/>
        <end position="204"/>
    </location>
</feature>
<evidence type="ECO:0000256" key="16">
    <source>
        <dbReference type="ARBA" id="ARBA00023239"/>
    </source>
</evidence>
<dbReference type="eggNOG" id="COG0063">
    <property type="taxonomic scope" value="Bacteria"/>
</dbReference>
<evidence type="ECO:0000256" key="3">
    <source>
        <dbReference type="ARBA" id="ARBA00001958"/>
    </source>
</evidence>
<dbReference type="PANTHER" id="PTHR12592">
    <property type="entry name" value="ATP-DEPENDENT (S)-NAD(P)H-HYDRATE DEHYDRATASE FAMILY MEMBER"/>
    <property type="match status" value="1"/>
</dbReference>
<evidence type="ECO:0000256" key="19">
    <source>
        <dbReference type="ARBA" id="ARBA00032624"/>
    </source>
</evidence>
<dbReference type="GO" id="GO:0052856">
    <property type="term" value="F:NAD(P)HX epimerase activity"/>
    <property type="evidence" value="ECO:0007669"/>
    <property type="project" value="UniProtKB-EC"/>
</dbReference>
<protein>
    <recommendedName>
        <fullName evidence="8">Bifunctional NAD(P)H-hydrate repair enzyme Nnr</fullName>
        <ecNumber evidence="7">4.2.1.136</ecNumber>
        <ecNumber evidence="6">5.1.99.6</ecNumber>
    </recommendedName>
    <alternativeName>
        <fullName evidence="19">Nicotinamide nucleotide repair protein</fullName>
    </alternativeName>
</protein>
<keyword evidence="9" id="KW-0479">Metal-binding</keyword>
<dbReference type="GO" id="GO:0052855">
    <property type="term" value="F:ADP-dependent NAD(P)H-hydrate dehydratase activity"/>
    <property type="evidence" value="ECO:0007669"/>
    <property type="project" value="UniProtKB-EC"/>
</dbReference>
<dbReference type="SUPFAM" id="SSF53613">
    <property type="entry name" value="Ribokinase-like"/>
    <property type="match status" value="1"/>
</dbReference>
<keyword evidence="13" id="KW-0630">Potassium</keyword>
<dbReference type="InterPro" id="IPR029056">
    <property type="entry name" value="Ribokinase-like"/>
</dbReference>
<comment type="function">
    <text evidence="18">Bifunctional enzyme that catalyzes the epimerization of the S- and R-forms of NAD(P)HX and the dehydration of the S-form of NAD(P)HX at the expense of ADP, which is converted to AMP. This allows the repair of both epimers of NAD(P)HX, a damaged form of NAD(P)H that is a result of enzymatic or heat-dependent hydration.</text>
</comment>
<keyword evidence="25" id="KW-1185">Reference proteome</keyword>
<dbReference type="GO" id="GO:0110051">
    <property type="term" value="P:metabolite repair"/>
    <property type="evidence" value="ECO:0007669"/>
    <property type="project" value="TreeGrafter"/>
</dbReference>
<dbReference type="OrthoDB" id="9806925at2"/>
<dbReference type="InterPro" id="IPR036652">
    <property type="entry name" value="YjeF_N_dom_sf"/>
</dbReference>
<dbReference type="Gene3D" id="3.40.1190.20">
    <property type="match status" value="1"/>
</dbReference>
<feature type="domain" description="YjeF C-terminal" evidence="22">
    <location>
        <begin position="220"/>
        <end position="453"/>
    </location>
</feature>
<dbReference type="PROSITE" id="PS51385">
    <property type="entry name" value="YJEF_N"/>
    <property type="match status" value="1"/>
</dbReference>
<keyword evidence="17" id="KW-0511">Multifunctional enzyme</keyword>
<evidence type="ECO:0000256" key="5">
    <source>
        <dbReference type="ARBA" id="ARBA00009524"/>
    </source>
</evidence>
<evidence type="ECO:0000256" key="11">
    <source>
        <dbReference type="ARBA" id="ARBA00022840"/>
    </source>
</evidence>
<evidence type="ECO:0000256" key="12">
    <source>
        <dbReference type="ARBA" id="ARBA00022857"/>
    </source>
</evidence>
<feature type="non-terminal residue" evidence="24">
    <location>
        <position position="453"/>
    </location>
</feature>
<dbReference type="NCBIfam" id="TIGR00196">
    <property type="entry name" value="yjeF_cterm"/>
    <property type="match status" value="1"/>
</dbReference>
<accession>M0QQJ3</accession>
<dbReference type="Pfam" id="PF03853">
    <property type="entry name" value="YjeF_N"/>
    <property type="match status" value="1"/>
</dbReference>
<keyword evidence="12" id="KW-0521">NADP</keyword>
<keyword evidence="11" id="KW-0067">ATP-binding</keyword>
<evidence type="ECO:0000256" key="1">
    <source>
        <dbReference type="ARBA" id="ARBA00000013"/>
    </source>
</evidence>
<comment type="catalytic activity">
    <reaction evidence="2">
        <text>(6R)-NADPHX = (6S)-NADPHX</text>
        <dbReference type="Rhea" id="RHEA:32227"/>
        <dbReference type="ChEBI" id="CHEBI:64076"/>
        <dbReference type="ChEBI" id="CHEBI:64077"/>
        <dbReference type="EC" id="5.1.99.6"/>
    </reaction>
</comment>
<dbReference type="PROSITE" id="PS51383">
    <property type="entry name" value="YJEF_C_3"/>
    <property type="match status" value="1"/>
</dbReference>
<evidence type="ECO:0000256" key="10">
    <source>
        <dbReference type="ARBA" id="ARBA00022741"/>
    </source>
</evidence>
<keyword evidence="16" id="KW-0456">Lyase</keyword>
<name>M0QQJ3_9ACTN</name>
<evidence type="ECO:0000256" key="15">
    <source>
        <dbReference type="ARBA" id="ARBA00023235"/>
    </source>
</evidence>
<evidence type="ECO:0000256" key="21">
    <source>
        <dbReference type="ARBA" id="ARBA00049209"/>
    </source>
</evidence>
<comment type="catalytic activity">
    <reaction evidence="20">
        <text>(6S)-NADHX + ADP = AMP + phosphate + NADH + H(+)</text>
        <dbReference type="Rhea" id="RHEA:32223"/>
        <dbReference type="ChEBI" id="CHEBI:15378"/>
        <dbReference type="ChEBI" id="CHEBI:43474"/>
        <dbReference type="ChEBI" id="CHEBI:57945"/>
        <dbReference type="ChEBI" id="CHEBI:64074"/>
        <dbReference type="ChEBI" id="CHEBI:456215"/>
        <dbReference type="ChEBI" id="CHEBI:456216"/>
        <dbReference type="EC" id="4.2.1.136"/>
    </reaction>
</comment>
<dbReference type="InterPro" id="IPR000631">
    <property type="entry name" value="CARKD"/>
</dbReference>
<dbReference type="HAMAP" id="MF_01965">
    <property type="entry name" value="NADHX_dehydratase"/>
    <property type="match status" value="1"/>
</dbReference>
<evidence type="ECO:0000259" key="22">
    <source>
        <dbReference type="PROSITE" id="PS51383"/>
    </source>
</evidence>
<evidence type="ECO:0000313" key="25">
    <source>
        <dbReference type="Proteomes" id="UP000011666"/>
    </source>
</evidence>
<evidence type="ECO:0000256" key="18">
    <source>
        <dbReference type="ARBA" id="ARBA00025153"/>
    </source>
</evidence>
<dbReference type="SUPFAM" id="SSF64153">
    <property type="entry name" value="YjeF N-terminal domain-like"/>
    <property type="match status" value="1"/>
</dbReference>
<dbReference type="Proteomes" id="UP000011666">
    <property type="component" value="Unassembled WGS sequence"/>
</dbReference>
<keyword evidence="14" id="KW-0520">NAD</keyword>
<dbReference type="EC" id="5.1.99.6" evidence="6"/>
<evidence type="ECO:0000259" key="23">
    <source>
        <dbReference type="PROSITE" id="PS51385"/>
    </source>
</evidence>
<gene>
    <name evidence="24" type="ORF">GS4_35_00920</name>
</gene>
<keyword evidence="15" id="KW-0413">Isomerase</keyword>